<feature type="transmembrane region" description="Helical" evidence="1">
    <location>
        <begin position="79"/>
        <end position="99"/>
    </location>
</feature>
<evidence type="ECO:0000256" key="1">
    <source>
        <dbReference type="SAM" id="Phobius"/>
    </source>
</evidence>
<gene>
    <name evidence="2" type="ORF">DIW82_02115</name>
</gene>
<reference evidence="2 3" key="1">
    <citation type="journal article" date="2018" name="Nat. Biotechnol.">
        <title>A standardized bacterial taxonomy based on genome phylogeny substantially revises the tree of life.</title>
        <authorList>
            <person name="Parks D.H."/>
            <person name="Chuvochina M."/>
            <person name="Waite D.W."/>
            <person name="Rinke C."/>
            <person name="Skarshewski A."/>
            <person name="Chaumeil P.A."/>
            <person name="Hugenholtz P."/>
        </authorList>
    </citation>
    <scope>NUCLEOTIDE SEQUENCE [LARGE SCALE GENOMIC DNA]</scope>
    <source>
        <strain evidence="2">UBA11247</strain>
    </source>
</reference>
<keyword evidence="1" id="KW-0472">Membrane</keyword>
<feature type="transmembrane region" description="Helical" evidence="1">
    <location>
        <begin position="342"/>
        <end position="361"/>
    </location>
</feature>
<feature type="transmembrane region" description="Helical" evidence="1">
    <location>
        <begin position="275"/>
        <end position="293"/>
    </location>
</feature>
<keyword evidence="1" id="KW-1133">Transmembrane helix</keyword>
<feature type="transmembrane region" description="Helical" evidence="1">
    <location>
        <begin position="134"/>
        <end position="153"/>
    </location>
</feature>
<proteinExistence type="predicted"/>
<feature type="transmembrane region" description="Helical" evidence="1">
    <location>
        <begin position="111"/>
        <end position="128"/>
    </location>
</feature>
<evidence type="ECO:0000313" key="2">
    <source>
        <dbReference type="EMBL" id="HCT13610.1"/>
    </source>
</evidence>
<evidence type="ECO:0008006" key="4">
    <source>
        <dbReference type="Google" id="ProtNLM"/>
    </source>
</evidence>
<dbReference type="EMBL" id="DQID01000057">
    <property type="protein sequence ID" value="HCT13610.1"/>
    <property type="molecule type" value="Genomic_DNA"/>
</dbReference>
<keyword evidence="1" id="KW-0812">Transmembrane</keyword>
<feature type="transmembrane region" description="Helical" evidence="1">
    <location>
        <begin position="373"/>
        <end position="394"/>
    </location>
</feature>
<dbReference type="AlphaFoldDB" id="A0A3D4SYN6"/>
<comment type="caution">
    <text evidence="2">The sequence shown here is derived from an EMBL/GenBank/DDBJ whole genome shotgun (WGS) entry which is preliminary data.</text>
</comment>
<sequence>MTARRPVRWSVPALLTPALLILALVLRGGQLAHRSFYGDDLVIPARFRVSGLWVPYDGHLMPGSAAVQIAADALAPLQWWLPALLILVATALSALLWWRTLSVWPATAARPVLRTTALVALVFSPFLMVGSGWWSAALTALSWQLTAAAVILIQVRTSRWGVLASSALMCGVLLIGLLMTERVLTVVPAVLVLTVLAGQFRWRRWVAPVLLTVAWAALYLGLGGLTPPDRDAPPGDGVASGIVDALRTTLLPGAVGGPWTWERWGTSHPFPTTPVGLQVIAAVLVAAAVAVVVRRTGLRRALPTFLFPLAYLAVILLLLAVGRGGSGSSDVLVRGLHYWSDWWTVAVLSVTVGLAGAAGPARPVRLPGSLLRCAPAALFLCSSVVATATWTHAWHDDPAADYLAGLRRTVADGTPFLDQPVPLEILTPLNHPWNRISRVAGSLAPAGGTATVTDRPVIIGLDGRPVPAEVSPRAHSDAGPVPGCGTRVEVGHPQLVNVFPALPYGDWTWEFNAVASAPVTVTLSTPNGLEDEASWRSRAVDVPVGTTLEQRWVTLDGGGGTVLVEIHGAAPGTHLCLGAGAVGSTVPRM</sequence>
<protein>
    <recommendedName>
        <fullName evidence="4">Transmembrane protein</fullName>
    </recommendedName>
</protein>
<dbReference type="Proteomes" id="UP000261739">
    <property type="component" value="Unassembled WGS sequence"/>
</dbReference>
<organism evidence="2 3">
    <name type="scientific">Corynebacterium nuruki</name>
    <dbReference type="NCBI Taxonomy" id="1032851"/>
    <lineage>
        <taxon>Bacteria</taxon>
        <taxon>Bacillati</taxon>
        <taxon>Actinomycetota</taxon>
        <taxon>Actinomycetes</taxon>
        <taxon>Mycobacteriales</taxon>
        <taxon>Corynebacteriaceae</taxon>
        <taxon>Corynebacterium</taxon>
    </lineage>
</organism>
<dbReference type="STRING" id="863239.GCA_000213935_02218"/>
<accession>A0A3D4SYN6</accession>
<feature type="transmembrane region" description="Helical" evidence="1">
    <location>
        <begin position="205"/>
        <end position="225"/>
    </location>
</feature>
<feature type="transmembrane region" description="Helical" evidence="1">
    <location>
        <begin position="160"/>
        <end position="177"/>
    </location>
</feature>
<dbReference type="RefSeq" id="WP_010119321.1">
    <property type="nucleotide sequence ID" value="NZ_DAITTW010000055.1"/>
</dbReference>
<feature type="transmembrane region" description="Helical" evidence="1">
    <location>
        <begin position="183"/>
        <end position="200"/>
    </location>
</feature>
<name>A0A3D4SYN6_9CORY</name>
<evidence type="ECO:0000313" key="3">
    <source>
        <dbReference type="Proteomes" id="UP000261739"/>
    </source>
</evidence>
<feature type="transmembrane region" description="Helical" evidence="1">
    <location>
        <begin position="305"/>
        <end position="322"/>
    </location>
</feature>